<keyword evidence="7" id="KW-1185">Reference proteome</keyword>
<sequence length="216" mass="23735">MDVFCIALHFLFVQSSLGILDGMVNSDVSAVKFRLEEEKEKRLLLENDMEILMLKVANLTRTVEKFATGSSTSPSTTAPSIAFMAYRNTVLKNLGVNQKLIFDKVATNEGNGYSAVTGIFTVPVHGTYFFTWTTALAKGYSSPDVSHVSGLVVNGEYKVHVFIAIDLPFNMGGNSAVLRLNTSDAVWIGVPQGNVVYSNAGERWYYPTFSGYLIHI</sequence>
<keyword evidence="3 4" id="KW-0732">Signal</keyword>
<evidence type="ECO:0000259" key="5">
    <source>
        <dbReference type="PROSITE" id="PS50871"/>
    </source>
</evidence>
<dbReference type="InterPro" id="IPR001073">
    <property type="entry name" value="C1q_dom"/>
</dbReference>
<dbReference type="PANTHER" id="PTHR22923:SF102">
    <property type="entry name" value="CEREBELLIN 13-RELATED"/>
    <property type="match status" value="1"/>
</dbReference>
<dbReference type="InterPro" id="IPR050822">
    <property type="entry name" value="Cerebellin_Synaptic_Org"/>
</dbReference>
<feature type="domain" description="C1q" evidence="5">
    <location>
        <begin position="76"/>
        <end position="216"/>
    </location>
</feature>
<name>A0ABD3UWI7_SINWO</name>
<dbReference type="SUPFAM" id="SSF49842">
    <property type="entry name" value="TNF-like"/>
    <property type="match status" value="1"/>
</dbReference>
<keyword evidence="2" id="KW-0964">Secreted</keyword>
<dbReference type="Pfam" id="PF00386">
    <property type="entry name" value="C1q"/>
    <property type="match status" value="1"/>
</dbReference>
<dbReference type="InterPro" id="IPR008983">
    <property type="entry name" value="Tumour_necrosis_fac-like_dom"/>
</dbReference>
<evidence type="ECO:0000256" key="4">
    <source>
        <dbReference type="SAM" id="SignalP"/>
    </source>
</evidence>
<gene>
    <name evidence="6" type="ORF">ACJMK2_016696</name>
</gene>
<dbReference type="PROSITE" id="PS50871">
    <property type="entry name" value="C1Q"/>
    <property type="match status" value="1"/>
</dbReference>
<reference evidence="6 7" key="1">
    <citation type="submission" date="2024-11" db="EMBL/GenBank/DDBJ databases">
        <title>Chromosome-level genome assembly of the freshwater bivalve Anodonta woodiana.</title>
        <authorList>
            <person name="Chen X."/>
        </authorList>
    </citation>
    <scope>NUCLEOTIDE SEQUENCE [LARGE SCALE GENOMIC DNA]</scope>
    <source>
        <strain evidence="6">MN2024</strain>
        <tissue evidence="6">Gills</tissue>
    </source>
</reference>
<evidence type="ECO:0000256" key="3">
    <source>
        <dbReference type="ARBA" id="ARBA00022729"/>
    </source>
</evidence>
<dbReference type="PANTHER" id="PTHR22923">
    <property type="entry name" value="CEREBELLIN-RELATED"/>
    <property type="match status" value="1"/>
</dbReference>
<comment type="caution">
    <text evidence="6">The sequence shown here is derived from an EMBL/GenBank/DDBJ whole genome shotgun (WGS) entry which is preliminary data.</text>
</comment>
<feature type="chain" id="PRO_5044775312" description="C1q domain-containing protein" evidence="4">
    <location>
        <begin position="19"/>
        <end position="216"/>
    </location>
</feature>
<evidence type="ECO:0000256" key="2">
    <source>
        <dbReference type="ARBA" id="ARBA00022525"/>
    </source>
</evidence>
<comment type="subcellular location">
    <subcellularLocation>
        <location evidence="1">Secreted</location>
    </subcellularLocation>
</comment>
<dbReference type="Proteomes" id="UP001634394">
    <property type="component" value="Unassembled WGS sequence"/>
</dbReference>
<dbReference type="PRINTS" id="PR00007">
    <property type="entry name" value="COMPLEMNTC1Q"/>
</dbReference>
<dbReference type="GO" id="GO:0005576">
    <property type="term" value="C:extracellular region"/>
    <property type="evidence" value="ECO:0007669"/>
    <property type="project" value="UniProtKB-SubCell"/>
</dbReference>
<evidence type="ECO:0000313" key="6">
    <source>
        <dbReference type="EMBL" id="KAL3853126.1"/>
    </source>
</evidence>
<evidence type="ECO:0000256" key="1">
    <source>
        <dbReference type="ARBA" id="ARBA00004613"/>
    </source>
</evidence>
<accession>A0ABD3UWI7</accession>
<evidence type="ECO:0000313" key="7">
    <source>
        <dbReference type="Proteomes" id="UP001634394"/>
    </source>
</evidence>
<protein>
    <recommendedName>
        <fullName evidence="5">C1q domain-containing protein</fullName>
    </recommendedName>
</protein>
<proteinExistence type="predicted"/>
<dbReference type="Gene3D" id="2.60.120.40">
    <property type="match status" value="1"/>
</dbReference>
<dbReference type="AlphaFoldDB" id="A0ABD3UWI7"/>
<dbReference type="EMBL" id="JBJQND010000015">
    <property type="protein sequence ID" value="KAL3853126.1"/>
    <property type="molecule type" value="Genomic_DNA"/>
</dbReference>
<dbReference type="SMART" id="SM00110">
    <property type="entry name" value="C1Q"/>
    <property type="match status" value="1"/>
</dbReference>
<organism evidence="6 7">
    <name type="scientific">Sinanodonta woodiana</name>
    <name type="common">Chinese pond mussel</name>
    <name type="synonym">Anodonta woodiana</name>
    <dbReference type="NCBI Taxonomy" id="1069815"/>
    <lineage>
        <taxon>Eukaryota</taxon>
        <taxon>Metazoa</taxon>
        <taxon>Spiralia</taxon>
        <taxon>Lophotrochozoa</taxon>
        <taxon>Mollusca</taxon>
        <taxon>Bivalvia</taxon>
        <taxon>Autobranchia</taxon>
        <taxon>Heteroconchia</taxon>
        <taxon>Palaeoheterodonta</taxon>
        <taxon>Unionida</taxon>
        <taxon>Unionoidea</taxon>
        <taxon>Unionidae</taxon>
        <taxon>Unioninae</taxon>
        <taxon>Sinanodonta</taxon>
    </lineage>
</organism>
<feature type="signal peptide" evidence="4">
    <location>
        <begin position="1"/>
        <end position="18"/>
    </location>
</feature>